<dbReference type="AlphaFoldDB" id="A0A4D7JJT3"/>
<dbReference type="RefSeq" id="WP_137090818.1">
    <property type="nucleotide sequence ID" value="NZ_CP028923.1"/>
</dbReference>
<dbReference type="Pfam" id="PF03413">
    <property type="entry name" value="PepSY"/>
    <property type="match status" value="1"/>
</dbReference>
<sequence>MRRLLGYFTMILFAGAMIACGDDEEVAGPINEQQAETKALSSLSGTEGTVTSNDVDTTTTNQTFYDVNITTTEGAKIEFEYFTEDGSLKEIEGDSGPFEYEVNPGMGLILFSAAKAIALDSLEAQPGEVLRWALEFDVALDAWVYTFEVMDANSEDFSVRIDATSGTVIQS</sequence>
<keyword evidence="4" id="KW-1185">Reference proteome</keyword>
<evidence type="ECO:0000313" key="3">
    <source>
        <dbReference type="EMBL" id="QCK15233.1"/>
    </source>
</evidence>
<dbReference type="EMBL" id="CP028923">
    <property type="protein sequence ID" value="QCK15233.1"/>
    <property type="molecule type" value="Genomic_DNA"/>
</dbReference>
<organism evidence="3 4">
    <name type="scientific">Mangrovivirga cuniculi</name>
    <dbReference type="NCBI Taxonomy" id="2715131"/>
    <lineage>
        <taxon>Bacteria</taxon>
        <taxon>Pseudomonadati</taxon>
        <taxon>Bacteroidota</taxon>
        <taxon>Cytophagia</taxon>
        <taxon>Cytophagales</taxon>
        <taxon>Mangrovivirgaceae</taxon>
        <taxon>Mangrovivirga</taxon>
    </lineage>
</organism>
<gene>
    <name evidence="3" type="ORF">DCC35_10990</name>
</gene>
<reference evidence="3 4" key="1">
    <citation type="submission" date="2018-04" db="EMBL/GenBank/DDBJ databases">
        <title>Complete genome uncultured novel isolate.</title>
        <authorList>
            <person name="Merlino G."/>
        </authorList>
    </citation>
    <scope>NUCLEOTIDE SEQUENCE [LARGE SCALE GENOMIC DNA]</scope>
    <source>
        <strain evidence="4">R1DC9</strain>
    </source>
</reference>
<dbReference type="InterPro" id="IPR025711">
    <property type="entry name" value="PepSY"/>
</dbReference>
<evidence type="ECO:0000256" key="1">
    <source>
        <dbReference type="SAM" id="SignalP"/>
    </source>
</evidence>
<feature type="chain" id="PRO_5020405705" description="PepSY domain-containing protein" evidence="1">
    <location>
        <begin position="20"/>
        <end position="171"/>
    </location>
</feature>
<dbReference type="Gene3D" id="3.10.450.40">
    <property type="match status" value="1"/>
</dbReference>
<dbReference type="KEGG" id="fpf:DCC35_10990"/>
<dbReference type="Proteomes" id="UP000298616">
    <property type="component" value="Chromosome"/>
</dbReference>
<dbReference type="OrthoDB" id="8527445at2"/>
<evidence type="ECO:0000313" key="4">
    <source>
        <dbReference type="Proteomes" id="UP000298616"/>
    </source>
</evidence>
<keyword evidence="1" id="KW-0732">Signal</keyword>
<proteinExistence type="predicted"/>
<name>A0A4D7JJT3_9BACT</name>
<accession>A0A4D7JJT3</accession>
<feature type="signal peptide" evidence="1">
    <location>
        <begin position="1"/>
        <end position="19"/>
    </location>
</feature>
<evidence type="ECO:0000259" key="2">
    <source>
        <dbReference type="Pfam" id="PF03413"/>
    </source>
</evidence>
<feature type="domain" description="PepSY" evidence="2">
    <location>
        <begin position="112"/>
        <end position="169"/>
    </location>
</feature>
<protein>
    <recommendedName>
        <fullName evidence="2">PepSY domain-containing protein</fullName>
    </recommendedName>
</protein>
<dbReference type="PROSITE" id="PS51257">
    <property type="entry name" value="PROKAR_LIPOPROTEIN"/>
    <property type="match status" value="1"/>
</dbReference>